<dbReference type="RefSeq" id="WP_148870217.1">
    <property type="nucleotide sequence ID" value="NZ_VNIA01000003.1"/>
</dbReference>
<dbReference type="Pfam" id="PF06170">
    <property type="entry name" value="DUF983"/>
    <property type="match status" value="1"/>
</dbReference>
<accession>A0A5S5DR55</accession>
<keyword evidence="3" id="KW-1185">Reference proteome</keyword>
<feature type="transmembrane region" description="Helical" evidence="1">
    <location>
        <begin position="56"/>
        <end position="78"/>
    </location>
</feature>
<comment type="caution">
    <text evidence="2">The sequence shown here is derived from an EMBL/GenBank/DDBJ whole genome shotgun (WGS) entry which is preliminary data.</text>
</comment>
<dbReference type="Proteomes" id="UP000323136">
    <property type="component" value="Unassembled WGS sequence"/>
</dbReference>
<dbReference type="InterPro" id="IPR009325">
    <property type="entry name" value="DUF983"/>
</dbReference>
<evidence type="ECO:0000313" key="3">
    <source>
        <dbReference type="Proteomes" id="UP000323136"/>
    </source>
</evidence>
<sequence>MFKKGTKLYSIFNNKCPRCHEGAFFKYKLSFNIKKVSKLHDRCSHCNLKYMMEPSFFFGAMYVNYGLAVALFVAVFIISKLFLGMTILHSFIAIIVVSLLLIPVTLRLSRIIWINIFVSYDKNIEKLKGIKKEN</sequence>
<keyword evidence="1" id="KW-0812">Transmembrane</keyword>
<keyword evidence="1" id="KW-1133">Transmembrane helix</keyword>
<dbReference type="AlphaFoldDB" id="A0A5S5DR55"/>
<protein>
    <submittedName>
        <fullName evidence="2">Uncharacterized protein (DUF983 family)</fullName>
    </submittedName>
</protein>
<evidence type="ECO:0000256" key="1">
    <source>
        <dbReference type="SAM" id="Phobius"/>
    </source>
</evidence>
<evidence type="ECO:0000313" key="2">
    <source>
        <dbReference type="EMBL" id="TYP97868.1"/>
    </source>
</evidence>
<gene>
    <name evidence="2" type="ORF">C7447_10333</name>
</gene>
<dbReference type="EMBL" id="VNIA01000003">
    <property type="protein sequence ID" value="TYP97868.1"/>
    <property type="molecule type" value="Genomic_DNA"/>
</dbReference>
<proteinExistence type="predicted"/>
<dbReference type="OrthoDB" id="9790326at2"/>
<keyword evidence="1" id="KW-0472">Membrane</keyword>
<name>A0A5S5DR55_9FLAO</name>
<feature type="transmembrane region" description="Helical" evidence="1">
    <location>
        <begin position="84"/>
        <end position="106"/>
    </location>
</feature>
<organism evidence="2 3">
    <name type="scientific">Tenacibaculum adriaticum</name>
    <dbReference type="NCBI Taxonomy" id="413713"/>
    <lineage>
        <taxon>Bacteria</taxon>
        <taxon>Pseudomonadati</taxon>
        <taxon>Bacteroidota</taxon>
        <taxon>Flavobacteriia</taxon>
        <taxon>Flavobacteriales</taxon>
        <taxon>Flavobacteriaceae</taxon>
        <taxon>Tenacibaculum</taxon>
    </lineage>
</organism>
<reference evidence="2 3" key="1">
    <citation type="submission" date="2019-07" db="EMBL/GenBank/DDBJ databases">
        <title>Genomic Encyclopedia of Type Strains, Phase IV (KMG-IV): sequencing the most valuable type-strain genomes for metagenomic binning, comparative biology and taxonomic classification.</title>
        <authorList>
            <person name="Goeker M."/>
        </authorList>
    </citation>
    <scope>NUCLEOTIDE SEQUENCE [LARGE SCALE GENOMIC DNA]</scope>
    <source>
        <strain evidence="2 3">DSM 18961</strain>
    </source>
</reference>